<protein>
    <submittedName>
        <fullName evidence="2">Uncharacterized protein</fullName>
    </submittedName>
</protein>
<comment type="caution">
    <text evidence="2">The sequence shown here is derived from an EMBL/GenBank/DDBJ whole genome shotgun (WGS) entry which is preliminary data.</text>
</comment>
<dbReference type="Proteomes" id="UP000266723">
    <property type="component" value="Unassembled WGS sequence"/>
</dbReference>
<accession>A0ABQ7EDE2</accession>
<feature type="compositionally biased region" description="Basic and acidic residues" evidence="1">
    <location>
        <begin position="96"/>
        <end position="105"/>
    </location>
</feature>
<name>A0ABQ7EDE2_BRACR</name>
<sequence>MRGARSMSQRYSQRLLRSRQTYWASQALFGMEMRNSFLFMFVRARGSRQCNIRYPTGRSVKACKECDTGLDSYFQDRIPRGIGPPCPARRQTRSGPRRDGMGEPN</sequence>
<keyword evidence="3" id="KW-1185">Reference proteome</keyword>
<reference evidence="2 3" key="1">
    <citation type="journal article" date="2020" name="BMC Genomics">
        <title>Intraspecific diversification of the crop wild relative Brassica cretica Lam. using demographic model selection.</title>
        <authorList>
            <person name="Kioukis A."/>
            <person name="Michalopoulou V.A."/>
            <person name="Briers L."/>
            <person name="Pirintsos S."/>
            <person name="Studholme D.J."/>
            <person name="Pavlidis P."/>
            <person name="Sarris P.F."/>
        </authorList>
    </citation>
    <scope>NUCLEOTIDE SEQUENCE [LARGE SCALE GENOMIC DNA]</scope>
    <source>
        <strain evidence="3">cv. PFS-1207/04</strain>
    </source>
</reference>
<feature type="region of interest" description="Disordered" evidence="1">
    <location>
        <begin position="78"/>
        <end position="105"/>
    </location>
</feature>
<dbReference type="EMBL" id="QGKV02000299">
    <property type="protein sequence ID" value="KAF3595062.1"/>
    <property type="molecule type" value="Genomic_DNA"/>
</dbReference>
<evidence type="ECO:0000256" key="1">
    <source>
        <dbReference type="SAM" id="MobiDB-lite"/>
    </source>
</evidence>
<proteinExistence type="predicted"/>
<evidence type="ECO:0000313" key="2">
    <source>
        <dbReference type="EMBL" id="KAF3595062.1"/>
    </source>
</evidence>
<organism evidence="2 3">
    <name type="scientific">Brassica cretica</name>
    <name type="common">Mustard</name>
    <dbReference type="NCBI Taxonomy" id="69181"/>
    <lineage>
        <taxon>Eukaryota</taxon>
        <taxon>Viridiplantae</taxon>
        <taxon>Streptophyta</taxon>
        <taxon>Embryophyta</taxon>
        <taxon>Tracheophyta</taxon>
        <taxon>Spermatophyta</taxon>
        <taxon>Magnoliopsida</taxon>
        <taxon>eudicotyledons</taxon>
        <taxon>Gunneridae</taxon>
        <taxon>Pentapetalae</taxon>
        <taxon>rosids</taxon>
        <taxon>malvids</taxon>
        <taxon>Brassicales</taxon>
        <taxon>Brassicaceae</taxon>
        <taxon>Brassiceae</taxon>
        <taxon>Brassica</taxon>
    </lineage>
</organism>
<gene>
    <name evidence="2" type="ORF">DY000_02024571</name>
</gene>
<evidence type="ECO:0000313" key="3">
    <source>
        <dbReference type="Proteomes" id="UP000266723"/>
    </source>
</evidence>